<dbReference type="AlphaFoldDB" id="A0AAV4QMY3"/>
<feature type="compositionally biased region" description="Polar residues" evidence="1">
    <location>
        <begin position="1"/>
        <end position="12"/>
    </location>
</feature>
<proteinExistence type="predicted"/>
<accession>A0AAV4QMY3</accession>
<evidence type="ECO:0000313" key="3">
    <source>
        <dbReference type="Proteomes" id="UP001054945"/>
    </source>
</evidence>
<sequence>MKNGFLHQQKTPSRLKSKHTHSGSIKILKKKESFPVVTVASFVSPGPASSLTMAGWLVGCLCKCPQHDIHFGCILQRVQRVVGLMGERK</sequence>
<evidence type="ECO:0000256" key="1">
    <source>
        <dbReference type="SAM" id="MobiDB-lite"/>
    </source>
</evidence>
<gene>
    <name evidence="2" type="ORF">CEXT_810581</name>
</gene>
<evidence type="ECO:0000313" key="2">
    <source>
        <dbReference type="EMBL" id="GIY09711.1"/>
    </source>
</evidence>
<dbReference type="EMBL" id="BPLR01006420">
    <property type="protein sequence ID" value="GIY09711.1"/>
    <property type="molecule type" value="Genomic_DNA"/>
</dbReference>
<protein>
    <submittedName>
        <fullName evidence="2">Uncharacterized protein</fullName>
    </submittedName>
</protein>
<name>A0AAV4QMY3_CAEEX</name>
<feature type="region of interest" description="Disordered" evidence="1">
    <location>
        <begin position="1"/>
        <end position="23"/>
    </location>
</feature>
<dbReference type="Proteomes" id="UP001054945">
    <property type="component" value="Unassembled WGS sequence"/>
</dbReference>
<comment type="caution">
    <text evidence="2">The sequence shown here is derived from an EMBL/GenBank/DDBJ whole genome shotgun (WGS) entry which is preliminary data.</text>
</comment>
<reference evidence="2 3" key="1">
    <citation type="submission" date="2021-06" db="EMBL/GenBank/DDBJ databases">
        <title>Caerostris extrusa draft genome.</title>
        <authorList>
            <person name="Kono N."/>
            <person name="Arakawa K."/>
        </authorList>
    </citation>
    <scope>NUCLEOTIDE SEQUENCE [LARGE SCALE GENOMIC DNA]</scope>
</reference>
<organism evidence="2 3">
    <name type="scientific">Caerostris extrusa</name>
    <name type="common">Bark spider</name>
    <name type="synonym">Caerostris bankana</name>
    <dbReference type="NCBI Taxonomy" id="172846"/>
    <lineage>
        <taxon>Eukaryota</taxon>
        <taxon>Metazoa</taxon>
        <taxon>Ecdysozoa</taxon>
        <taxon>Arthropoda</taxon>
        <taxon>Chelicerata</taxon>
        <taxon>Arachnida</taxon>
        <taxon>Araneae</taxon>
        <taxon>Araneomorphae</taxon>
        <taxon>Entelegynae</taxon>
        <taxon>Araneoidea</taxon>
        <taxon>Araneidae</taxon>
        <taxon>Caerostris</taxon>
    </lineage>
</organism>
<keyword evidence="3" id="KW-1185">Reference proteome</keyword>